<name>A0A1J5IC65_9BACT</name>
<dbReference type="InterPro" id="IPR021787">
    <property type="entry name" value="DUF3352"/>
</dbReference>
<proteinExistence type="predicted"/>
<comment type="caution">
    <text evidence="2">The sequence shown here is derived from an EMBL/GenBank/DDBJ whole genome shotgun (WGS) entry which is preliminary data.</text>
</comment>
<sequence length="685" mass="74186">MECPRCKAEVTPGKAFCAQCGQRIGMADGIRPPIAPAALRPRSPVITPAQAMPETLGAPAPVSEDQTEKKKGKGGMFLGLGLLLLLVLGIFGGVWAYRGELPVVGQFPFPELTNRIRSITSQNILDLVPQDTVMLAEINSDRESSSYTNLIALWHLFPKYKEWEQTIFTDMSDTADSTLTWDADIEPWLGNEVVAFMQSIPMTATDPALSGTSPMGFIVSSTDMDATRTFINTLVEQEKAKATTSTYKGITIIQMESQDAAADILPDPNSLLSPSTTTTDSIAGTTPSQSQIAYIDSYLVVTNTRDMMEKVIETYQSAARFSQKDGFSKIRSDLPSDALARFYVDMGAVFEAASQAPTDPTLEGTTDFLTNSALKDAYGLAGFAITAQKDGLLISSQVSYDQAKLAEAGISSTPSLFTPELIASVPGDAAFYTEGNDLRSSIQDILTTMENSNANFKDGYSAFKKQLAGFPFNFDIDADLLGWMNGRYAVALAPEGDTFSISIIFTIEDQEAVSANLDKLRGMLQTLIYPQFAADTASPPSVESLFTQQTIAGVDVWTLDYPNLPEYAKVSYAFVGSRLVLTNTPQTIANYGAVEAGTAASLSAKPLFTSLLDRFPGEMTSISYLNPEPLWTITRALYTVMPEATDAPVDISMWEQDLAPLHGIMGISTTDQDLEKGEIFISIQK</sequence>
<dbReference type="AlphaFoldDB" id="A0A1J5IC65"/>
<keyword evidence="1" id="KW-0812">Transmembrane</keyword>
<dbReference type="STRING" id="1817892.AUK40_06710"/>
<feature type="transmembrane region" description="Helical" evidence="1">
    <location>
        <begin position="76"/>
        <end position="97"/>
    </location>
</feature>
<evidence type="ECO:0008006" key="4">
    <source>
        <dbReference type="Google" id="ProtNLM"/>
    </source>
</evidence>
<dbReference type="Proteomes" id="UP000183245">
    <property type="component" value="Unassembled WGS sequence"/>
</dbReference>
<keyword evidence="1" id="KW-1133">Transmembrane helix</keyword>
<evidence type="ECO:0000256" key="1">
    <source>
        <dbReference type="SAM" id="Phobius"/>
    </source>
</evidence>
<reference evidence="2 3" key="1">
    <citation type="journal article" date="2016" name="Environ. Microbiol.">
        <title>Genomic resolution of a cold subsurface aquifer community provides metabolic insights for novel microbes adapted to high CO concentrations.</title>
        <authorList>
            <person name="Probst A.J."/>
            <person name="Castelle C.J."/>
            <person name="Singh A."/>
            <person name="Brown C.T."/>
            <person name="Anantharaman K."/>
            <person name="Sharon I."/>
            <person name="Hug L.A."/>
            <person name="Burstein D."/>
            <person name="Emerson J.B."/>
            <person name="Thomas B.C."/>
            <person name="Banfield J.F."/>
        </authorList>
    </citation>
    <scope>NUCLEOTIDE SEQUENCE [LARGE SCALE GENOMIC DNA]</scope>
    <source>
        <strain evidence="2">CG2_30_54_11</strain>
    </source>
</reference>
<dbReference type="Pfam" id="PF11832">
    <property type="entry name" value="DUF3352"/>
    <property type="match status" value="1"/>
</dbReference>
<evidence type="ECO:0000313" key="3">
    <source>
        <dbReference type="Proteomes" id="UP000183245"/>
    </source>
</evidence>
<organism evidence="2 3">
    <name type="scientific">Candidatus Wirthbacteria bacterium CG2_30_54_11</name>
    <dbReference type="NCBI Taxonomy" id="1817892"/>
    <lineage>
        <taxon>Bacteria</taxon>
        <taxon>Candidatus Wirthbacteria</taxon>
    </lineage>
</organism>
<accession>A0A1J5IC65</accession>
<gene>
    <name evidence="2" type="ORF">AUK40_06710</name>
</gene>
<evidence type="ECO:0000313" key="2">
    <source>
        <dbReference type="EMBL" id="OIP94788.1"/>
    </source>
</evidence>
<protein>
    <recommendedName>
        <fullName evidence="4">Zinc-ribbon domain-containing protein</fullName>
    </recommendedName>
</protein>
<keyword evidence="1" id="KW-0472">Membrane</keyword>
<dbReference type="EMBL" id="MNZT01000124">
    <property type="protein sequence ID" value="OIP94788.1"/>
    <property type="molecule type" value="Genomic_DNA"/>
</dbReference>